<dbReference type="EMBL" id="AWWV01001684">
    <property type="protein sequence ID" value="OMP11028.1"/>
    <property type="molecule type" value="Genomic_DNA"/>
</dbReference>
<dbReference type="Proteomes" id="UP000188268">
    <property type="component" value="Unassembled WGS sequence"/>
</dbReference>
<dbReference type="InterPro" id="IPR004146">
    <property type="entry name" value="DC1"/>
</dbReference>
<organism evidence="3 4">
    <name type="scientific">Corchorus capsularis</name>
    <name type="common">Jute</name>
    <dbReference type="NCBI Taxonomy" id="210143"/>
    <lineage>
        <taxon>Eukaryota</taxon>
        <taxon>Viridiplantae</taxon>
        <taxon>Streptophyta</taxon>
        <taxon>Embryophyta</taxon>
        <taxon>Tracheophyta</taxon>
        <taxon>Spermatophyta</taxon>
        <taxon>Magnoliopsida</taxon>
        <taxon>eudicotyledons</taxon>
        <taxon>Gunneridae</taxon>
        <taxon>Pentapetalae</taxon>
        <taxon>rosids</taxon>
        <taxon>malvids</taxon>
        <taxon>Malvales</taxon>
        <taxon>Malvaceae</taxon>
        <taxon>Grewioideae</taxon>
        <taxon>Apeibeae</taxon>
        <taxon>Corchorus</taxon>
    </lineage>
</organism>
<dbReference type="Gramene" id="OMP11028">
    <property type="protein sequence ID" value="OMP11028"/>
    <property type="gene ID" value="CCACVL1_00718"/>
</dbReference>
<evidence type="ECO:0000313" key="4">
    <source>
        <dbReference type="Proteomes" id="UP000188268"/>
    </source>
</evidence>
<keyword evidence="4" id="KW-1185">Reference proteome</keyword>
<gene>
    <name evidence="3" type="ORF">CCACVL1_00718</name>
</gene>
<dbReference type="InterPro" id="IPR053192">
    <property type="entry name" value="Vacuole_Formation_Reg"/>
</dbReference>
<reference evidence="3 4" key="1">
    <citation type="submission" date="2013-09" db="EMBL/GenBank/DDBJ databases">
        <title>Corchorus capsularis genome sequencing.</title>
        <authorList>
            <person name="Alam M."/>
            <person name="Haque M.S."/>
            <person name="Islam M.S."/>
            <person name="Emdad E.M."/>
            <person name="Islam M.M."/>
            <person name="Ahmed B."/>
            <person name="Halim A."/>
            <person name="Hossen Q.M.M."/>
            <person name="Hossain M.Z."/>
            <person name="Ahmed R."/>
            <person name="Khan M.M."/>
            <person name="Islam R."/>
            <person name="Rashid M.M."/>
            <person name="Khan S.A."/>
            <person name="Rahman M.S."/>
            <person name="Alam M."/>
        </authorList>
    </citation>
    <scope>NUCLEOTIDE SEQUENCE [LARGE SCALE GENOMIC DNA]</scope>
    <source>
        <strain evidence="4">cv. CVL-1</strain>
        <tissue evidence="3">Whole seedling</tissue>
    </source>
</reference>
<dbReference type="OrthoDB" id="1884766at2759"/>
<comment type="caution">
    <text evidence="3">The sequence shown here is derived from an EMBL/GenBank/DDBJ whole genome shotgun (WGS) entry which is preliminary data.</text>
</comment>
<evidence type="ECO:0000256" key="1">
    <source>
        <dbReference type="ARBA" id="ARBA00022737"/>
    </source>
</evidence>
<dbReference type="Pfam" id="PF03107">
    <property type="entry name" value="C1_2"/>
    <property type="match status" value="1"/>
</dbReference>
<accession>A0A1R3KVF6</accession>
<keyword evidence="1" id="KW-0677">Repeat</keyword>
<dbReference type="PANTHER" id="PTHR32410:SF163">
    <property type="entry name" value="DC1 DOMAIN-CONTAINING PROTEIN"/>
    <property type="match status" value="1"/>
</dbReference>
<dbReference type="PANTHER" id="PTHR32410">
    <property type="entry name" value="CYSTEINE/HISTIDINE-RICH C1 DOMAIN FAMILY PROTEIN"/>
    <property type="match status" value="1"/>
</dbReference>
<protein>
    <submittedName>
        <fullName evidence="3">C1-like protein</fullName>
    </submittedName>
</protein>
<proteinExistence type="predicted"/>
<dbReference type="AlphaFoldDB" id="A0A1R3KVF6"/>
<dbReference type="InterPro" id="IPR046349">
    <property type="entry name" value="C1-like_sf"/>
</dbReference>
<evidence type="ECO:0000259" key="2">
    <source>
        <dbReference type="Pfam" id="PF03107"/>
    </source>
</evidence>
<feature type="domain" description="DC1" evidence="2">
    <location>
        <begin position="285"/>
        <end position="331"/>
    </location>
</feature>
<name>A0A1R3KVF6_COCAP</name>
<sequence length="396" mass="45031">MQMQMQQSIPMMMIVKGHSSSSREKSKTVAKQLAEHLKYFLIDQDDLAPISPDDVNINSSFKILHQIASAQLSLKLGVVINLSPNSDQTHVNQLEDLSNTHKAQMILLDTTTSTSPFDVKSYIEKLSLGFPQAADYFRPHLKPNLAKTTSFRPSREKVPVPPKIFKHLHELGSFTKSTAEKLPCKSCQKQLLVSDPIYHCLESNCKDYVFHKACAESPGLEDARKNCPEFLRQAKPEYGFESDQKYRCKICEDNKNRSDGNECSDCLLQTIINGKLLPVLVLHESHPHPLNLIIVPISLNYEFRCCGCGGLGQTISYRCFDCNFNLHVRCVLLERNFKKDNKQTLRLNYGSLEENCWEKGECNVCYEELPPELWFYYNSATESKGHIFCLNPAADK</sequence>
<dbReference type="STRING" id="210143.A0A1R3KVF6"/>
<dbReference type="SUPFAM" id="SSF57889">
    <property type="entry name" value="Cysteine-rich domain"/>
    <property type="match status" value="1"/>
</dbReference>
<evidence type="ECO:0000313" key="3">
    <source>
        <dbReference type="EMBL" id="OMP11028.1"/>
    </source>
</evidence>